<keyword evidence="5 7" id="KW-1133">Transmembrane helix</keyword>
<dbReference type="GO" id="GO:0005886">
    <property type="term" value="C:plasma membrane"/>
    <property type="evidence" value="ECO:0007669"/>
    <property type="project" value="UniProtKB-SubCell"/>
</dbReference>
<dbReference type="AlphaFoldDB" id="A0A263BT09"/>
<evidence type="ECO:0000256" key="4">
    <source>
        <dbReference type="ARBA" id="ARBA00022692"/>
    </source>
</evidence>
<organism evidence="8 9">
    <name type="scientific">Lottiidibacillus patelloidae</name>
    <dbReference type="NCBI Taxonomy" id="2670334"/>
    <lineage>
        <taxon>Bacteria</taxon>
        <taxon>Bacillati</taxon>
        <taxon>Bacillota</taxon>
        <taxon>Bacilli</taxon>
        <taxon>Bacillales</taxon>
        <taxon>Bacillaceae</taxon>
        <taxon>Lottiidibacillus</taxon>
    </lineage>
</organism>
<comment type="subcellular location">
    <subcellularLocation>
        <location evidence="1">Cell membrane</location>
        <topology evidence="1">Multi-pass membrane protein</topology>
    </subcellularLocation>
</comment>
<evidence type="ECO:0000256" key="5">
    <source>
        <dbReference type="ARBA" id="ARBA00022989"/>
    </source>
</evidence>
<evidence type="ECO:0000256" key="3">
    <source>
        <dbReference type="ARBA" id="ARBA00022475"/>
    </source>
</evidence>
<evidence type="ECO:0000313" key="9">
    <source>
        <dbReference type="Proteomes" id="UP000217083"/>
    </source>
</evidence>
<comment type="similarity">
    <text evidence="2">Belongs to the UPF0719 family.</text>
</comment>
<evidence type="ECO:0000256" key="6">
    <source>
        <dbReference type="ARBA" id="ARBA00023136"/>
    </source>
</evidence>
<proteinExistence type="inferred from homology"/>
<gene>
    <name evidence="8" type="ORF">CIB95_08765</name>
</gene>
<dbReference type="Proteomes" id="UP000217083">
    <property type="component" value="Unassembled WGS sequence"/>
</dbReference>
<feature type="transmembrane region" description="Helical" evidence="7">
    <location>
        <begin position="77"/>
        <end position="102"/>
    </location>
</feature>
<accession>A0A263BT09</accession>
<evidence type="ECO:0000256" key="2">
    <source>
        <dbReference type="ARBA" id="ARBA00005779"/>
    </source>
</evidence>
<comment type="caution">
    <text evidence="8">The sequence shown here is derived from an EMBL/GenBank/DDBJ whole genome shotgun (WGS) entry which is preliminary data.</text>
</comment>
<dbReference type="EMBL" id="NPIA01000004">
    <property type="protein sequence ID" value="OZM56853.1"/>
    <property type="molecule type" value="Genomic_DNA"/>
</dbReference>
<feature type="transmembrane region" description="Helical" evidence="7">
    <location>
        <begin position="52"/>
        <end position="71"/>
    </location>
</feature>
<dbReference type="Pfam" id="PF03994">
    <property type="entry name" value="DUF350"/>
    <property type="match status" value="1"/>
</dbReference>
<reference evidence="9" key="1">
    <citation type="submission" date="2017-08" db="EMBL/GenBank/DDBJ databases">
        <authorList>
            <person name="Huang Z."/>
        </authorList>
    </citation>
    <scope>NUCLEOTIDE SEQUENCE [LARGE SCALE GENOMIC DNA]</scope>
    <source>
        <strain evidence="9">SA5d-4</strain>
    </source>
</reference>
<sequence length="139" mass="14839">MKEFLSTLPNFLAYTGVLVLLLIVGLILFELTTKNREFKLIAEGNVAAALSIGGRLFGLAFVLGAAAANSISLMDMIVWGVIGILAQIILFLLLEGITVMLAHMPSITKAIDDNNVAVGTFVLMLSLSLGWVIAQALTY</sequence>
<keyword evidence="6 7" id="KW-0472">Membrane</keyword>
<feature type="transmembrane region" description="Helical" evidence="7">
    <location>
        <begin position="114"/>
        <end position="134"/>
    </location>
</feature>
<protein>
    <submittedName>
        <fullName evidence="8">DUF350 domain-containing protein</fullName>
    </submittedName>
</protein>
<reference evidence="8 9" key="2">
    <citation type="submission" date="2017-09" db="EMBL/GenBank/DDBJ databases">
        <title>Bacillus patelloidae sp. nov., isolated from the intestinal tract of a marine limpet.</title>
        <authorList>
            <person name="Liu R."/>
            <person name="Dong C."/>
            <person name="Shao Z."/>
        </authorList>
    </citation>
    <scope>NUCLEOTIDE SEQUENCE [LARGE SCALE GENOMIC DNA]</scope>
    <source>
        <strain evidence="8 9">SA5d-4</strain>
    </source>
</reference>
<dbReference type="InterPro" id="IPR007140">
    <property type="entry name" value="DUF350"/>
</dbReference>
<keyword evidence="3" id="KW-1003">Cell membrane</keyword>
<name>A0A263BT09_9BACI</name>
<evidence type="ECO:0000256" key="1">
    <source>
        <dbReference type="ARBA" id="ARBA00004651"/>
    </source>
</evidence>
<dbReference type="RefSeq" id="WP_094924306.1">
    <property type="nucleotide sequence ID" value="NZ_NPIA01000004.1"/>
</dbReference>
<dbReference type="PANTHER" id="PTHR40043">
    <property type="entry name" value="UPF0719 INNER MEMBRANE PROTEIN YJFL"/>
    <property type="match status" value="1"/>
</dbReference>
<evidence type="ECO:0000256" key="7">
    <source>
        <dbReference type="SAM" id="Phobius"/>
    </source>
</evidence>
<evidence type="ECO:0000313" key="8">
    <source>
        <dbReference type="EMBL" id="OZM56853.1"/>
    </source>
</evidence>
<keyword evidence="4 7" id="KW-0812">Transmembrane</keyword>
<feature type="transmembrane region" description="Helical" evidence="7">
    <location>
        <begin position="12"/>
        <end position="31"/>
    </location>
</feature>
<keyword evidence="9" id="KW-1185">Reference proteome</keyword>
<dbReference type="PANTHER" id="PTHR40043:SF1">
    <property type="entry name" value="UPF0719 INNER MEMBRANE PROTEIN YJFL"/>
    <property type="match status" value="1"/>
</dbReference>